<evidence type="ECO:0000313" key="3">
    <source>
        <dbReference type="Proteomes" id="UP000186218"/>
    </source>
</evidence>
<dbReference type="AlphaFoldDB" id="A0A1N7FL75"/>
<reference evidence="2 3" key="1">
    <citation type="submission" date="2017-01" db="EMBL/GenBank/DDBJ databases">
        <authorList>
            <person name="Mah S.A."/>
            <person name="Swanson W.J."/>
            <person name="Moy G.W."/>
            <person name="Vacquier V.D."/>
        </authorList>
    </citation>
    <scope>NUCLEOTIDE SEQUENCE [LARGE SCALE GENOMIC DNA]</scope>
    <source>
        <strain evidence="2 3">CPCC 203464</strain>
    </source>
</reference>
<keyword evidence="3" id="KW-1185">Reference proteome</keyword>
<dbReference type="RefSeq" id="WP_076479328.1">
    <property type="nucleotide sequence ID" value="NZ_FTNT01000005.1"/>
</dbReference>
<dbReference type="EMBL" id="FTNT01000005">
    <property type="protein sequence ID" value="SIS01040.1"/>
    <property type="molecule type" value="Genomic_DNA"/>
</dbReference>
<organism evidence="2 3">
    <name type="scientific">Williamsia sterculiae</name>
    <dbReference type="NCBI Taxonomy" id="1344003"/>
    <lineage>
        <taxon>Bacteria</taxon>
        <taxon>Bacillati</taxon>
        <taxon>Actinomycetota</taxon>
        <taxon>Actinomycetes</taxon>
        <taxon>Mycobacteriales</taxon>
        <taxon>Nocardiaceae</taxon>
        <taxon>Williamsia</taxon>
    </lineage>
</organism>
<evidence type="ECO:0000259" key="1">
    <source>
        <dbReference type="Pfam" id="PF06445"/>
    </source>
</evidence>
<dbReference type="Gene3D" id="3.20.80.10">
    <property type="entry name" value="Regulatory factor, effector binding domain"/>
    <property type="match status" value="1"/>
</dbReference>
<accession>A0A1N7FL75</accession>
<sequence>MTVGPSGKTALTEEIDSYRARRGVFVVLTVPPMRYLMVDGHGDPNTARAYQEAVSTIYPVAYTLKFASRRELGHDYVVPPLEGLWWSDDMDTFTDSRDKSRWTWTLLSLVPQWLTDADVERARATVAGKGGAPALDRLRVQSLDEGLCVQTLHVGPYDDEGPVLRAMHDEFIPGEGLALTGTHHEIYLGDPRRARPDRLRTILRQPVTRHTIGTRAHS</sequence>
<evidence type="ECO:0000313" key="2">
    <source>
        <dbReference type="EMBL" id="SIS01040.1"/>
    </source>
</evidence>
<dbReference type="STRING" id="1344003.SAMN05445060_2163"/>
<name>A0A1N7FL75_9NOCA</name>
<dbReference type="OrthoDB" id="4772335at2"/>
<dbReference type="SUPFAM" id="SSF55136">
    <property type="entry name" value="Probable bacterial effector-binding domain"/>
    <property type="match status" value="1"/>
</dbReference>
<feature type="domain" description="GyrI-like small molecule binding" evidence="1">
    <location>
        <begin position="27"/>
        <end position="202"/>
    </location>
</feature>
<protein>
    <recommendedName>
        <fullName evidence="1">GyrI-like small molecule binding domain-containing protein</fullName>
    </recommendedName>
</protein>
<dbReference type="Pfam" id="PF06445">
    <property type="entry name" value="GyrI-like"/>
    <property type="match status" value="1"/>
</dbReference>
<dbReference type="InterPro" id="IPR011256">
    <property type="entry name" value="Reg_factor_effector_dom_sf"/>
</dbReference>
<gene>
    <name evidence="2" type="ORF">SAMN05445060_2163</name>
</gene>
<dbReference type="InterPro" id="IPR029442">
    <property type="entry name" value="GyrI-like"/>
</dbReference>
<dbReference type="Proteomes" id="UP000186218">
    <property type="component" value="Unassembled WGS sequence"/>
</dbReference>
<proteinExistence type="predicted"/>